<organism evidence="1 2">
    <name type="scientific">Cohnella abietis</name>
    <dbReference type="NCBI Taxonomy" id="2507935"/>
    <lineage>
        <taxon>Bacteria</taxon>
        <taxon>Bacillati</taxon>
        <taxon>Bacillota</taxon>
        <taxon>Bacilli</taxon>
        <taxon>Bacillales</taxon>
        <taxon>Paenibacillaceae</taxon>
        <taxon>Cohnella</taxon>
    </lineage>
</organism>
<gene>
    <name evidence="1" type="ORF">KCTCHS21_41220</name>
</gene>
<dbReference type="Pfam" id="PF14006">
    <property type="entry name" value="YqzL"/>
    <property type="match status" value="1"/>
</dbReference>
<dbReference type="Proteomes" id="UP000289856">
    <property type="component" value="Chromosome"/>
</dbReference>
<dbReference type="AlphaFoldDB" id="A0A3T1D9G5"/>
<dbReference type="EMBL" id="AP019400">
    <property type="protein sequence ID" value="BBI34723.1"/>
    <property type="molecule type" value="Genomic_DNA"/>
</dbReference>
<name>A0A3T1D9G5_9BACL</name>
<proteinExistence type="predicted"/>
<dbReference type="RefSeq" id="WP_130612518.1">
    <property type="nucleotide sequence ID" value="NZ_AP019400.1"/>
</dbReference>
<dbReference type="KEGG" id="cohn:KCTCHS21_41220"/>
<dbReference type="InterPro" id="IPR025617">
    <property type="entry name" value="YqzL"/>
</dbReference>
<reference evidence="1 2" key="1">
    <citation type="submission" date="2019-01" db="EMBL/GenBank/DDBJ databases">
        <title>Complete genome sequence of Cohnella hallensis HS21 isolated from Korean fir (Abies koreana) rhizospheric soil.</title>
        <authorList>
            <person name="Jiang L."/>
            <person name="Kang S.W."/>
            <person name="Kim S."/>
            <person name="Jung J."/>
            <person name="Kim C.Y."/>
            <person name="Kim D.H."/>
            <person name="Kim S.W."/>
            <person name="Lee J."/>
        </authorList>
    </citation>
    <scope>NUCLEOTIDE SEQUENCE [LARGE SCALE GENOMIC DNA]</scope>
    <source>
        <strain evidence="1 2">HS21</strain>
    </source>
</reference>
<evidence type="ECO:0008006" key="3">
    <source>
        <dbReference type="Google" id="ProtNLM"/>
    </source>
</evidence>
<accession>A0A3T1D9G5</accession>
<protein>
    <recommendedName>
        <fullName evidence="3">YqzL family protein</fullName>
    </recommendedName>
</protein>
<keyword evidence="2" id="KW-1185">Reference proteome</keyword>
<sequence length="49" mass="5424">MRDFTWQVFTQTGDVEAYLLYKEVNNLAASELGLNAGLEAEEGNAADEE</sequence>
<evidence type="ECO:0000313" key="2">
    <source>
        <dbReference type="Proteomes" id="UP000289856"/>
    </source>
</evidence>
<evidence type="ECO:0000313" key="1">
    <source>
        <dbReference type="EMBL" id="BBI34723.1"/>
    </source>
</evidence>